<dbReference type="Proteomes" id="UP001151760">
    <property type="component" value="Unassembled WGS sequence"/>
</dbReference>
<keyword evidence="3" id="KW-1185">Reference proteome</keyword>
<dbReference type="InterPro" id="IPR000477">
    <property type="entry name" value="RT_dom"/>
</dbReference>
<feature type="domain" description="Reverse transcriptase" evidence="1">
    <location>
        <begin position="195"/>
        <end position="269"/>
    </location>
</feature>
<reference evidence="2" key="1">
    <citation type="journal article" date="2022" name="Int. J. Mol. Sci.">
        <title>Draft Genome of Tanacetum Coccineum: Genomic Comparison of Closely Related Tanacetum-Family Plants.</title>
        <authorList>
            <person name="Yamashiro T."/>
            <person name="Shiraishi A."/>
            <person name="Nakayama K."/>
            <person name="Satake H."/>
        </authorList>
    </citation>
    <scope>NUCLEOTIDE SEQUENCE</scope>
</reference>
<organism evidence="2 3">
    <name type="scientific">Tanacetum coccineum</name>
    <dbReference type="NCBI Taxonomy" id="301880"/>
    <lineage>
        <taxon>Eukaryota</taxon>
        <taxon>Viridiplantae</taxon>
        <taxon>Streptophyta</taxon>
        <taxon>Embryophyta</taxon>
        <taxon>Tracheophyta</taxon>
        <taxon>Spermatophyta</taxon>
        <taxon>Magnoliopsida</taxon>
        <taxon>eudicotyledons</taxon>
        <taxon>Gunneridae</taxon>
        <taxon>Pentapetalae</taxon>
        <taxon>asterids</taxon>
        <taxon>campanulids</taxon>
        <taxon>Asterales</taxon>
        <taxon>Asteraceae</taxon>
        <taxon>Asteroideae</taxon>
        <taxon>Anthemideae</taxon>
        <taxon>Anthemidinae</taxon>
        <taxon>Tanacetum</taxon>
    </lineage>
</organism>
<keyword evidence="2" id="KW-0808">Transferase</keyword>
<dbReference type="InterPro" id="IPR052343">
    <property type="entry name" value="Retrotransposon-Effector_Assoc"/>
</dbReference>
<dbReference type="Pfam" id="PF00078">
    <property type="entry name" value="RVT_1"/>
    <property type="match status" value="1"/>
</dbReference>
<dbReference type="GO" id="GO:0003964">
    <property type="term" value="F:RNA-directed DNA polymerase activity"/>
    <property type="evidence" value="ECO:0007669"/>
    <property type="project" value="UniProtKB-KW"/>
</dbReference>
<accession>A0ABQ5AIX0</accession>
<gene>
    <name evidence="2" type="ORF">Tco_0823153</name>
</gene>
<evidence type="ECO:0000313" key="3">
    <source>
        <dbReference type="Proteomes" id="UP001151760"/>
    </source>
</evidence>
<dbReference type="PANTHER" id="PTHR46890:SF48">
    <property type="entry name" value="RNA-DIRECTED DNA POLYMERASE"/>
    <property type="match status" value="1"/>
</dbReference>
<keyword evidence="2" id="KW-0695">RNA-directed DNA polymerase</keyword>
<comment type="caution">
    <text evidence="2">The sequence shown here is derived from an EMBL/GenBank/DDBJ whole genome shotgun (WGS) entry which is preliminary data.</text>
</comment>
<keyword evidence="2" id="KW-0548">Nucleotidyltransferase</keyword>
<evidence type="ECO:0000259" key="1">
    <source>
        <dbReference type="Pfam" id="PF00078"/>
    </source>
</evidence>
<dbReference type="EMBL" id="BQNB010012313">
    <property type="protein sequence ID" value="GJT01984.1"/>
    <property type="molecule type" value="Genomic_DNA"/>
</dbReference>
<proteinExistence type="predicted"/>
<evidence type="ECO:0000313" key="2">
    <source>
        <dbReference type="EMBL" id="GJT01984.1"/>
    </source>
</evidence>
<name>A0ABQ5AIX0_9ASTR</name>
<reference evidence="2" key="2">
    <citation type="submission" date="2022-01" db="EMBL/GenBank/DDBJ databases">
        <authorList>
            <person name="Yamashiro T."/>
            <person name="Shiraishi A."/>
            <person name="Satake H."/>
            <person name="Nakayama K."/>
        </authorList>
    </citation>
    <scope>NUCLEOTIDE SEQUENCE</scope>
</reference>
<dbReference type="PANTHER" id="PTHR46890">
    <property type="entry name" value="NON-LTR RETROLELEMENT REVERSE TRANSCRIPTASE-LIKE PROTEIN-RELATED"/>
    <property type="match status" value="1"/>
</dbReference>
<protein>
    <submittedName>
        <fullName evidence="2">RNA-directed DNA polymerase, eukaryota, reverse transcriptase zinc-binding domain protein</fullName>
    </submittedName>
</protein>
<sequence>MGCCLTSWFAKKQTTLAISTTEAEYVFAVKACQKKSFRFANFVSSKEEFGDIVKNHWGSVHEGCNMFRVVNNLKLLKRHFKDLAWKDGDIFEKVKELRNGLKETQTKIDKNPTDKDLRAEESKIQHEYNNAMGDEENFVYQKAKVKCLSVGDRNNAYFYRALKSRNHRNRINAIHDKEGKRYEGNEVGEQFVNLSRRPIACCNVIFKCISKILTERMKKCLKKLVGQNQSAFIPNRKIQDNILISQELLKGYEKKGGAKRVALKIDLQKDN</sequence>